<sequence length="133" mass="15461">MEEHKIFTKMNIRYQKWCSNNTWRIIRAYLYLIVSVLSLIAAYQGWFYYGDDHASWFGRSGALVAIWATMSESLLLAYGFGSIFQGIGETNTIKFRQDNKWLIMACQSVLGFMIVLGTMTWAYGDIFYNLYLA</sequence>
<keyword evidence="3" id="KW-1185">Reference proteome</keyword>
<organism evidence="2 3">
    <name type="scientific">Colwellia maritima</name>
    <dbReference type="NCBI Taxonomy" id="2912588"/>
    <lineage>
        <taxon>Bacteria</taxon>
        <taxon>Pseudomonadati</taxon>
        <taxon>Pseudomonadota</taxon>
        <taxon>Gammaproteobacteria</taxon>
        <taxon>Alteromonadales</taxon>
        <taxon>Colwelliaceae</taxon>
        <taxon>Colwellia</taxon>
    </lineage>
</organism>
<keyword evidence="1" id="KW-0812">Transmembrane</keyword>
<feature type="transmembrane region" description="Helical" evidence="1">
    <location>
        <begin position="29"/>
        <end position="49"/>
    </location>
</feature>
<dbReference type="Proteomes" id="UP001139646">
    <property type="component" value="Unassembled WGS sequence"/>
</dbReference>
<evidence type="ECO:0000256" key="1">
    <source>
        <dbReference type="SAM" id="Phobius"/>
    </source>
</evidence>
<reference evidence="2" key="1">
    <citation type="submission" date="2022-01" db="EMBL/GenBank/DDBJ databases">
        <title>Colwellia maritima, isolated from seawater.</title>
        <authorList>
            <person name="Kristyanto S."/>
            <person name="Jung J."/>
            <person name="Jeon C.O."/>
        </authorList>
    </citation>
    <scope>NUCLEOTIDE SEQUENCE</scope>
    <source>
        <strain evidence="2">MSW7</strain>
    </source>
</reference>
<protein>
    <recommendedName>
        <fullName evidence="4">ABC transporter permease</fullName>
    </recommendedName>
</protein>
<dbReference type="EMBL" id="JAKKSL010000007">
    <property type="protein sequence ID" value="MCI2286094.1"/>
    <property type="molecule type" value="Genomic_DNA"/>
</dbReference>
<feature type="transmembrane region" description="Helical" evidence="1">
    <location>
        <begin position="61"/>
        <end position="80"/>
    </location>
</feature>
<keyword evidence="1" id="KW-0472">Membrane</keyword>
<evidence type="ECO:0000313" key="2">
    <source>
        <dbReference type="EMBL" id="MCI2286094.1"/>
    </source>
</evidence>
<gene>
    <name evidence="2" type="ORF">L3081_25055</name>
</gene>
<keyword evidence="1" id="KW-1133">Transmembrane helix</keyword>
<dbReference type="RefSeq" id="WP_242289289.1">
    <property type="nucleotide sequence ID" value="NZ_JAKKSL010000007.1"/>
</dbReference>
<feature type="transmembrane region" description="Helical" evidence="1">
    <location>
        <begin position="101"/>
        <end position="123"/>
    </location>
</feature>
<proteinExistence type="predicted"/>
<accession>A0ABS9X7A1</accession>
<evidence type="ECO:0000313" key="3">
    <source>
        <dbReference type="Proteomes" id="UP001139646"/>
    </source>
</evidence>
<name>A0ABS9X7A1_9GAMM</name>
<comment type="caution">
    <text evidence="2">The sequence shown here is derived from an EMBL/GenBank/DDBJ whole genome shotgun (WGS) entry which is preliminary data.</text>
</comment>
<evidence type="ECO:0008006" key="4">
    <source>
        <dbReference type="Google" id="ProtNLM"/>
    </source>
</evidence>